<comment type="caution">
    <text evidence="8">The sequence shown here is derived from an EMBL/GenBank/DDBJ whole genome shotgun (WGS) entry which is preliminary data.</text>
</comment>
<feature type="transmembrane region" description="Helical" evidence="7">
    <location>
        <begin position="655"/>
        <end position="678"/>
    </location>
</feature>
<feature type="transmembrane region" description="Helical" evidence="7">
    <location>
        <begin position="379"/>
        <end position="397"/>
    </location>
</feature>
<feature type="transmembrane region" description="Helical" evidence="7">
    <location>
        <begin position="623"/>
        <end position="643"/>
    </location>
</feature>
<gene>
    <name evidence="8" type="ORF">PGQ11_013541</name>
</gene>
<dbReference type="Gene3D" id="1.20.1250.20">
    <property type="entry name" value="MFS general substrate transporter like domains"/>
    <property type="match status" value="1"/>
</dbReference>
<keyword evidence="3 7" id="KW-0812">Transmembrane</keyword>
<evidence type="ECO:0000313" key="8">
    <source>
        <dbReference type="EMBL" id="KAK8851062.1"/>
    </source>
</evidence>
<feature type="transmembrane region" description="Helical" evidence="7">
    <location>
        <begin position="314"/>
        <end position="331"/>
    </location>
</feature>
<protein>
    <submittedName>
        <fullName evidence="8">Peptide transporter PTR2</fullName>
    </submittedName>
</protein>
<feature type="transmembrane region" description="Helical" evidence="7">
    <location>
        <begin position="568"/>
        <end position="593"/>
    </location>
</feature>
<evidence type="ECO:0000256" key="4">
    <source>
        <dbReference type="ARBA" id="ARBA00022989"/>
    </source>
</evidence>
<evidence type="ECO:0000256" key="1">
    <source>
        <dbReference type="ARBA" id="ARBA00004141"/>
    </source>
</evidence>
<feature type="transmembrane region" description="Helical" evidence="7">
    <location>
        <begin position="403"/>
        <end position="425"/>
    </location>
</feature>
<evidence type="ECO:0000256" key="3">
    <source>
        <dbReference type="ARBA" id="ARBA00022692"/>
    </source>
</evidence>
<feature type="region of interest" description="Disordered" evidence="6">
    <location>
        <begin position="122"/>
        <end position="156"/>
    </location>
</feature>
<evidence type="ECO:0000256" key="2">
    <source>
        <dbReference type="ARBA" id="ARBA00005982"/>
    </source>
</evidence>
<dbReference type="PANTHER" id="PTHR11654">
    <property type="entry name" value="OLIGOPEPTIDE TRANSPORTER-RELATED"/>
    <property type="match status" value="1"/>
</dbReference>
<evidence type="ECO:0000256" key="5">
    <source>
        <dbReference type="ARBA" id="ARBA00023136"/>
    </source>
</evidence>
<evidence type="ECO:0000256" key="6">
    <source>
        <dbReference type="SAM" id="MobiDB-lite"/>
    </source>
</evidence>
<evidence type="ECO:0000256" key="7">
    <source>
        <dbReference type="SAM" id="Phobius"/>
    </source>
</evidence>
<accession>A0ABR2HPN0</accession>
<dbReference type="InterPro" id="IPR036259">
    <property type="entry name" value="MFS_trans_sf"/>
</dbReference>
<keyword evidence="9" id="KW-1185">Reference proteome</keyword>
<keyword evidence="5 7" id="KW-0472">Membrane</keyword>
<dbReference type="Proteomes" id="UP001390339">
    <property type="component" value="Unassembled WGS sequence"/>
</dbReference>
<evidence type="ECO:0000313" key="9">
    <source>
        <dbReference type="Proteomes" id="UP001390339"/>
    </source>
</evidence>
<dbReference type="Pfam" id="PF00854">
    <property type="entry name" value="PTR2"/>
    <property type="match status" value="1"/>
</dbReference>
<dbReference type="InterPro" id="IPR000109">
    <property type="entry name" value="POT_fam"/>
</dbReference>
<proteinExistence type="inferred from homology"/>
<dbReference type="SUPFAM" id="SSF103473">
    <property type="entry name" value="MFS general substrate transporter"/>
    <property type="match status" value="2"/>
</dbReference>
<keyword evidence="4 7" id="KW-1133">Transmembrane helix</keyword>
<comment type="similarity">
    <text evidence="2">Belongs to the major facilitator superfamily. Proton-dependent oligopeptide transporter (POT/PTR) (TC 2.A.17) family.</text>
</comment>
<feature type="transmembrane region" description="Helical" evidence="7">
    <location>
        <begin position="684"/>
        <end position="705"/>
    </location>
</feature>
<feature type="compositionally biased region" description="Polar residues" evidence="6">
    <location>
        <begin position="133"/>
        <end position="144"/>
    </location>
</feature>
<name>A0ABR2HPN0_9PEZI</name>
<comment type="subcellular location">
    <subcellularLocation>
        <location evidence="1">Membrane</location>
        <topology evidence="1">Multi-pass membrane protein</topology>
    </subcellularLocation>
</comment>
<organism evidence="8 9">
    <name type="scientific">Apiospora arundinis</name>
    <dbReference type="NCBI Taxonomy" id="335852"/>
    <lineage>
        <taxon>Eukaryota</taxon>
        <taxon>Fungi</taxon>
        <taxon>Dikarya</taxon>
        <taxon>Ascomycota</taxon>
        <taxon>Pezizomycotina</taxon>
        <taxon>Sordariomycetes</taxon>
        <taxon>Xylariomycetidae</taxon>
        <taxon>Amphisphaeriales</taxon>
        <taxon>Apiosporaceae</taxon>
        <taxon>Apiospora</taxon>
    </lineage>
</organism>
<dbReference type="EMBL" id="JAPCWZ010000009">
    <property type="protein sequence ID" value="KAK8851062.1"/>
    <property type="molecule type" value="Genomic_DNA"/>
</dbReference>
<reference evidence="8 9" key="1">
    <citation type="journal article" date="2024" name="IMA Fungus">
        <title>Apiospora arundinis, a panoply of carbohydrate-active enzymes and secondary metabolites.</title>
        <authorList>
            <person name="Sorensen T."/>
            <person name="Petersen C."/>
            <person name="Muurmann A.T."/>
            <person name="Christiansen J.V."/>
            <person name="Brundto M.L."/>
            <person name="Overgaard C.K."/>
            <person name="Boysen A.T."/>
            <person name="Wollenberg R.D."/>
            <person name="Larsen T.O."/>
            <person name="Sorensen J.L."/>
            <person name="Nielsen K.L."/>
            <person name="Sondergaard T.E."/>
        </authorList>
    </citation>
    <scope>NUCLEOTIDE SEQUENCE [LARGE SCALE GENOMIC DNA]</scope>
    <source>
        <strain evidence="8 9">AAU 773</strain>
    </source>
</reference>
<sequence length="757" mass="83514">MLQVEGHLGIAWQARMQRGILLHRGWMNRGRGLESVVAVASSTEARKRERESAHTNNLPIPVPMTQGVFPSLLPLPSRSCVCLFSTLSFPFSRLPSAHRQLTCSVVAIGYPVSKAKMATNIATTEPDPDSPHHTTTNMEKTPSLNEKVGGGGHTPPGDAHAPLFDIAVLNQDYEGKPTEEERLTLRRVPGKVPGIAYLLCAVEFCERASYYGCVQIWTNYINRPLPKGGNGLGAVPAGSQATQGALGLGEQIANATTQSFTLLAYLLPLFVGYLADTRFGRYNMIWWGVMVCGVAHILIIAGGAPALIDNGTAKIPFFIGVYILSVGAASLTNQIAMFKPNVTPLLLDQMSSHVPKVRTLKSGERVIEDPEHSTERVMLWFYLLVNIGGFMSTATTYCARLVGWWLAFLLPLILYLPLPLLLMWLKPRLILHKPGGSDFPNVFRVLGHCMRHGGFWRIGRKGWWEPATQTYQRAHGLPVETRYPEEFVNDVKRTMQATGMFCIFPIQIWNDQGLGSSANYLSTMLRGDGVPNDVVANFNSLSIIAMGPVLNYVLYPFLRKRNIHYGPVARITTGFAIATLGGIGYCVLCYKAYSVNPCGWYGSTDPRCVEEGLVSDISLWWEALPYALGGFSELFINVPAYGIAYSRAPINMRGLVSAINLASTAIAQIVNLAATAAITDPHLVWDFGAIAILGFFTTIWFYWFFRHIDKEEYVLSTTQVSEKSGTREFVRENDLNESALRPAPIAENEQFGISTKQ</sequence>
<feature type="transmembrane region" description="Helical" evidence="7">
    <location>
        <begin position="287"/>
        <end position="308"/>
    </location>
</feature>